<gene>
    <name evidence="2" type="primary">umuD_1</name>
    <name evidence="2" type="ORF">G163CM_07190</name>
</gene>
<feature type="domain" description="Peptidase S24/S26A/S26B/S26C" evidence="1">
    <location>
        <begin position="10"/>
        <end position="77"/>
    </location>
</feature>
<evidence type="ECO:0000313" key="2">
    <source>
        <dbReference type="EMBL" id="UGS40029.1"/>
    </source>
</evidence>
<dbReference type="EMBL" id="CP087880">
    <property type="protein sequence ID" value="UGS40029.1"/>
    <property type="molecule type" value="Genomic_DNA"/>
</dbReference>
<protein>
    <submittedName>
        <fullName evidence="2">Protein UmuD</fullName>
        <ecNumber evidence="2">3.4.21.-</ecNumber>
    </submittedName>
</protein>
<proteinExistence type="predicted"/>
<dbReference type="Proteomes" id="UP001199659">
    <property type="component" value="Chromosome"/>
</dbReference>
<dbReference type="GO" id="GO:0016787">
    <property type="term" value="F:hydrolase activity"/>
    <property type="evidence" value="ECO:0007669"/>
    <property type="project" value="UniProtKB-KW"/>
</dbReference>
<dbReference type="RefSeq" id="WP_231826954.1">
    <property type="nucleotide sequence ID" value="NZ_CP087880.1"/>
</dbReference>
<reference evidence="2 3" key="1">
    <citation type="journal article" date="2022" name="Int. J. Syst. Evol. Microbiol.">
        <title>Pseudocitrobacter corydidari sp. nov., isolated from the Asian emerald cockroach Corydidarum magnifica.</title>
        <authorList>
            <person name="Guzman J."/>
            <person name="Poehlein A."/>
            <person name="Glaeser S.P."/>
            <person name="Schwengers O."/>
            <person name="Blom J."/>
            <person name="Hollensteiner J."/>
            <person name="Kampfer P."/>
            <person name="Vilcinskas A."/>
        </authorList>
    </citation>
    <scope>NUCLEOTIDE SEQUENCE [LARGE SCALE GENOMIC DNA]</scope>
    <source>
        <strain evidence="2">G163CM</strain>
    </source>
</reference>
<dbReference type="SUPFAM" id="SSF51306">
    <property type="entry name" value="LexA/Signal peptidase"/>
    <property type="match status" value="1"/>
</dbReference>
<keyword evidence="3" id="KW-1185">Reference proteome</keyword>
<dbReference type="InterPro" id="IPR015927">
    <property type="entry name" value="Peptidase_S24_S26A/B/C"/>
</dbReference>
<evidence type="ECO:0000313" key="3">
    <source>
        <dbReference type="Proteomes" id="UP001199659"/>
    </source>
</evidence>
<organism evidence="2 3">
    <name type="scientific">Pseudocitrobacter corydidari</name>
    <dbReference type="NCBI Taxonomy" id="2891570"/>
    <lineage>
        <taxon>Bacteria</taxon>
        <taxon>Pseudomonadati</taxon>
        <taxon>Pseudomonadota</taxon>
        <taxon>Gammaproteobacteria</taxon>
        <taxon>Enterobacterales</taxon>
        <taxon>Enterobacteriaceae</taxon>
        <taxon>Pseudocitrobacter</taxon>
    </lineage>
</organism>
<dbReference type="InterPro" id="IPR036286">
    <property type="entry name" value="LexA/Signal_pep-like_sf"/>
</dbReference>
<dbReference type="Gene3D" id="2.10.109.10">
    <property type="entry name" value="Umud Fragment, subunit A"/>
    <property type="match status" value="1"/>
</dbReference>
<sequence length="133" mass="14551">MAFASPAKVYVERGISLDAELISHPSATYYVRSDVAILRAGIKQGALLVVDSAVNPCDGSIVLCSIDGQFVMRYYRMFPDLHLENMETGRKEKARGLDDGSALDVFGVVTYIINDARTGEFDDNPAISFIKPT</sequence>
<name>A0ABY3S0H2_9ENTR</name>
<keyword evidence="2" id="KW-0378">Hydrolase</keyword>
<dbReference type="Pfam" id="PF00717">
    <property type="entry name" value="Peptidase_S24"/>
    <property type="match status" value="1"/>
</dbReference>
<accession>A0ABY3S0H2</accession>
<evidence type="ECO:0000259" key="1">
    <source>
        <dbReference type="Pfam" id="PF00717"/>
    </source>
</evidence>
<dbReference type="EC" id="3.4.21.-" evidence="2"/>